<dbReference type="Proteomes" id="UP000799437">
    <property type="component" value="Unassembled WGS sequence"/>
</dbReference>
<name>A0A6A6VU02_9PEZI</name>
<feature type="non-terminal residue" evidence="2">
    <location>
        <position position="400"/>
    </location>
</feature>
<organism evidence="2 3">
    <name type="scientific">Pseudovirgaria hyperparasitica</name>
    <dbReference type="NCBI Taxonomy" id="470096"/>
    <lineage>
        <taxon>Eukaryota</taxon>
        <taxon>Fungi</taxon>
        <taxon>Dikarya</taxon>
        <taxon>Ascomycota</taxon>
        <taxon>Pezizomycotina</taxon>
        <taxon>Dothideomycetes</taxon>
        <taxon>Dothideomycetes incertae sedis</taxon>
        <taxon>Acrospermales</taxon>
        <taxon>Acrospermaceae</taxon>
        <taxon>Pseudovirgaria</taxon>
    </lineage>
</organism>
<protein>
    <submittedName>
        <fullName evidence="2">Protein serine/threonine phosphatase 2C</fullName>
    </submittedName>
</protein>
<dbReference type="PANTHER" id="PTHR13832">
    <property type="entry name" value="PROTEIN PHOSPHATASE 2C"/>
    <property type="match status" value="1"/>
</dbReference>
<dbReference type="InterPro" id="IPR036457">
    <property type="entry name" value="PPM-type-like_dom_sf"/>
</dbReference>
<dbReference type="RefSeq" id="XP_033595178.1">
    <property type="nucleotide sequence ID" value="XM_033741445.1"/>
</dbReference>
<dbReference type="EMBL" id="ML996597">
    <property type="protein sequence ID" value="KAF2752727.1"/>
    <property type="molecule type" value="Genomic_DNA"/>
</dbReference>
<dbReference type="AlphaFoldDB" id="A0A6A6VU02"/>
<evidence type="ECO:0000259" key="1">
    <source>
        <dbReference type="PROSITE" id="PS51746"/>
    </source>
</evidence>
<reference evidence="2" key="1">
    <citation type="journal article" date="2020" name="Stud. Mycol.">
        <title>101 Dothideomycetes genomes: a test case for predicting lifestyles and emergence of pathogens.</title>
        <authorList>
            <person name="Haridas S."/>
            <person name="Albert R."/>
            <person name="Binder M."/>
            <person name="Bloem J."/>
            <person name="Labutti K."/>
            <person name="Salamov A."/>
            <person name="Andreopoulos B."/>
            <person name="Baker S."/>
            <person name="Barry K."/>
            <person name="Bills G."/>
            <person name="Bluhm B."/>
            <person name="Cannon C."/>
            <person name="Castanera R."/>
            <person name="Culley D."/>
            <person name="Daum C."/>
            <person name="Ezra D."/>
            <person name="Gonzalez J."/>
            <person name="Henrissat B."/>
            <person name="Kuo A."/>
            <person name="Liang C."/>
            <person name="Lipzen A."/>
            <person name="Lutzoni F."/>
            <person name="Magnuson J."/>
            <person name="Mondo S."/>
            <person name="Nolan M."/>
            <person name="Ohm R."/>
            <person name="Pangilinan J."/>
            <person name="Park H.-J."/>
            <person name="Ramirez L."/>
            <person name="Alfaro M."/>
            <person name="Sun H."/>
            <person name="Tritt A."/>
            <person name="Yoshinaga Y."/>
            <person name="Zwiers L.-H."/>
            <person name="Turgeon B."/>
            <person name="Goodwin S."/>
            <person name="Spatafora J."/>
            <person name="Crous P."/>
            <person name="Grigoriev I."/>
        </authorList>
    </citation>
    <scope>NUCLEOTIDE SEQUENCE</scope>
    <source>
        <strain evidence="2">CBS 121739</strain>
    </source>
</reference>
<gene>
    <name evidence="2" type="ORF">EJ05DRAFT_417542</name>
</gene>
<dbReference type="CDD" id="cd00143">
    <property type="entry name" value="PP2Cc"/>
    <property type="match status" value="1"/>
</dbReference>
<dbReference type="InterPro" id="IPR001932">
    <property type="entry name" value="PPM-type_phosphatase-like_dom"/>
</dbReference>
<dbReference type="GO" id="GO:0004741">
    <property type="term" value="F:[pyruvate dehydrogenase (acetyl-transferring)]-phosphatase activity"/>
    <property type="evidence" value="ECO:0007669"/>
    <property type="project" value="TreeGrafter"/>
</dbReference>
<dbReference type="InterPro" id="IPR015655">
    <property type="entry name" value="PP2C"/>
</dbReference>
<feature type="domain" description="PPM-type phosphatase" evidence="1">
    <location>
        <begin position="27"/>
        <end position="398"/>
    </location>
</feature>
<dbReference type="SUPFAM" id="SSF81606">
    <property type="entry name" value="PP2C-like"/>
    <property type="match status" value="1"/>
</dbReference>
<keyword evidence="3" id="KW-1185">Reference proteome</keyword>
<evidence type="ECO:0000313" key="3">
    <source>
        <dbReference type="Proteomes" id="UP000799437"/>
    </source>
</evidence>
<accession>A0A6A6VU02</accession>
<evidence type="ECO:0000313" key="2">
    <source>
        <dbReference type="EMBL" id="KAF2752727.1"/>
    </source>
</evidence>
<dbReference type="PANTHER" id="PTHR13832:SF792">
    <property type="entry name" value="GM14286P"/>
    <property type="match status" value="1"/>
</dbReference>
<feature type="non-terminal residue" evidence="2">
    <location>
        <position position="1"/>
    </location>
</feature>
<dbReference type="PROSITE" id="PS51746">
    <property type="entry name" value="PPM_2"/>
    <property type="match status" value="1"/>
</dbReference>
<sequence>VPALDLKEATAKLSAEENQSTFAIGTGGSFYTVRLASNSPVEDNLSHGPARGIGKDPWYYWGVYDGHAGWATSAVLRESLIPYVSTHLNALPESSPLSKTVSAIKQAFTHLDDDIFAYARRAIAPNTSATFSESISALAPAIAGSCAIFSAYEPSTSTLHTACTGDSRAVLGRSKPNSTVHTCEPLSVDQNGFNPDEIKRLTELHPNEPEMINPKNGRLLGWALSRAFGDSRGKWTNAEQTTSFEQFWAQKSIEKNKTPPYFTAEPEVTSTTVGNGDFIILASDGLWDHITSEDAVECVSRWAAAVKQGKIDPSGPTKLPRSKFERRPAFEREDEDSRFITWRATPEHFVVEDSNAATHLVKNAFGGSRRALFCGVIGTYSPISRYVRDDVTVQVVFFGD</sequence>
<dbReference type="Gene3D" id="3.60.40.10">
    <property type="entry name" value="PPM-type phosphatase domain"/>
    <property type="match status" value="1"/>
</dbReference>
<dbReference type="Pfam" id="PF00481">
    <property type="entry name" value="PP2C"/>
    <property type="match status" value="1"/>
</dbReference>
<dbReference type="OrthoDB" id="420076at2759"/>
<dbReference type="SMART" id="SM00332">
    <property type="entry name" value="PP2Cc"/>
    <property type="match status" value="1"/>
</dbReference>
<dbReference type="GeneID" id="54482499"/>
<dbReference type="GO" id="GO:0005739">
    <property type="term" value="C:mitochondrion"/>
    <property type="evidence" value="ECO:0007669"/>
    <property type="project" value="TreeGrafter"/>
</dbReference>
<proteinExistence type="predicted"/>